<dbReference type="NCBIfam" id="TIGR03930">
    <property type="entry name" value="WXG100_ESAT6"/>
    <property type="match status" value="1"/>
</dbReference>
<protein>
    <recommendedName>
        <fullName evidence="1">ESAT-6-like protein</fullName>
    </recommendedName>
</protein>
<keyword evidence="3" id="KW-1185">Reference proteome</keyword>
<dbReference type="RefSeq" id="WP_087129432.1">
    <property type="nucleotide sequence ID" value="NZ_FUKO01000002.1"/>
</dbReference>
<dbReference type="Gene3D" id="1.10.287.1060">
    <property type="entry name" value="ESAT-6-like"/>
    <property type="match status" value="1"/>
</dbReference>
<dbReference type="AlphaFoldDB" id="A0A1R4I7M8"/>
<evidence type="ECO:0000256" key="1">
    <source>
        <dbReference type="RuleBase" id="RU362001"/>
    </source>
</evidence>
<dbReference type="SUPFAM" id="SSF140453">
    <property type="entry name" value="EsxAB dimer-like"/>
    <property type="match status" value="1"/>
</dbReference>
<sequence length="95" mass="10121">MSVFTVDTDAVHAANASTHATIERLQGESTALMAQLTQLQSSWTGSASIAFQQCSEQWRGAQMHVEQVLASIGVALGSAAKQYADADLYSASLFR</sequence>
<gene>
    <name evidence="2" type="ORF">FM104_00115</name>
</gene>
<proteinExistence type="inferred from homology"/>
<dbReference type="OrthoDB" id="4231069at2"/>
<dbReference type="InterPro" id="IPR010310">
    <property type="entry name" value="T7SS_ESAT-6-like"/>
</dbReference>
<evidence type="ECO:0000313" key="2">
    <source>
        <dbReference type="EMBL" id="SJN15303.1"/>
    </source>
</evidence>
<dbReference type="Proteomes" id="UP000196320">
    <property type="component" value="Unassembled WGS sequence"/>
</dbReference>
<evidence type="ECO:0000313" key="3">
    <source>
        <dbReference type="Proteomes" id="UP000196320"/>
    </source>
</evidence>
<dbReference type="EMBL" id="FUKO01000002">
    <property type="protein sequence ID" value="SJN15303.1"/>
    <property type="molecule type" value="Genomic_DNA"/>
</dbReference>
<comment type="similarity">
    <text evidence="1">Belongs to the WXG100 family.</text>
</comment>
<reference evidence="2 3" key="1">
    <citation type="submission" date="2017-02" db="EMBL/GenBank/DDBJ databases">
        <authorList>
            <person name="Peterson S.W."/>
        </authorList>
    </citation>
    <scope>NUCLEOTIDE SEQUENCE [LARGE SCALE GENOMIC DNA]</scope>
    <source>
        <strain evidence="2 3">B Mb 05.01</strain>
    </source>
</reference>
<accession>A0A1R4I7M8</accession>
<dbReference type="InterPro" id="IPR036689">
    <property type="entry name" value="ESAT-6-like_sf"/>
</dbReference>
<organism evidence="2 3">
    <name type="scientific">Microbacterium esteraromaticum</name>
    <dbReference type="NCBI Taxonomy" id="57043"/>
    <lineage>
        <taxon>Bacteria</taxon>
        <taxon>Bacillati</taxon>
        <taxon>Actinomycetota</taxon>
        <taxon>Actinomycetes</taxon>
        <taxon>Micrococcales</taxon>
        <taxon>Microbacteriaceae</taxon>
        <taxon>Microbacterium</taxon>
    </lineage>
</organism>
<dbReference type="Pfam" id="PF06013">
    <property type="entry name" value="WXG100"/>
    <property type="match status" value="1"/>
</dbReference>
<name>A0A1R4I7M8_9MICO</name>